<evidence type="ECO:0000256" key="3">
    <source>
        <dbReference type="ARBA" id="ARBA00012663"/>
    </source>
</evidence>
<feature type="domain" description="Glycoside hydrolase family 3 N-terminal" evidence="6">
    <location>
        <begin position="91"/>
        <end position="352"/>
    </location>
</feature>
<evidence type="ECO:0000256" key="4">
    <source>
        <dbReference type="ARBA" id="ARBA00022801"/>
    </source>
</evidence>
<comment type="similarity">
    <text evidence="2">Belongs to the glycosyl hydrolase 3 family.</text>
</comment>
<dbReference type="PANTHER" id="PTHR30480:SF13">
    <property type="entry name" value="BETA-HEXOSAMINIDASE"/>
    <property type="match status" value="1"/>
</dbReference>
<name>A0ABW2C7T4_9PSEU</name>
<evidence type="ECO:0000256" key="1">
    <source>
        <dbReference type="ARBA" id="ARBA00001231"/>
    </source>
</evidence>
<reference evidence="8" key="1">
    <citation type="journal article" date="2019" name="Int. J. Syst. Evol. Microbiol.">
        <title>The Global Catalogue of Microorganisms (GCM) 10K type strain sequencing project: providing services to taxonomists for standard genome sequencing and annotation.</title>
        <authorList>
            <consortium name="The Broad Institute Genomics Platform"/>
            <consortium name="The Broad Institute Genome Sequencing Center for Infectious Disease"/>
            <person name="Wu L."/>
            <person name="Ma J."/>
        </authorList>
    </citation>
    <scope>NUCLEOTIDE SEQUENCE [LARGE SCALE GENOMIC DNA]</scope>
    <source>
        <strain evidence="8">KCTC 32255</strain>
    </source>
</reference>
<evidence type="ECO:0000256" key="5">
    <source>
        <dbReference type="ARBA" id="ARBA00023295"/>
    </source>
</evidence>
<evidence type="ECO:0000256" key="2">
    <source>
        <dbReference type="ARBA" id="ARBA00005336"/>
    </source>
</evidence>
<dbReference type="InterPro" id="IPR017853">
    <property type="entry name" value="GH"/>
</dbReference>
<dbReference type="PANTHER" id="PTHR30480">
    <property type="entry name" value="BETA-HEXOSAMINIDASE-RELATED"/>
    <property type="match status" value="1"/>
</dbReference>
<dbReference type="RefSeq" id="WP_345402319.1">
    <property type="nucleotide sequence ID" value="NZ_BAABLA010000110.1"/>
</dbReference>
<dbReference type="InterPro" id="IPR001764">
    <property type="entry name" value="Glyco_hydro_3_N"/>
</dbReference>
<dbReference type="EC" id="3.2.1.52" evidence="3"/>
<dbReference type="Pfam" id="PF00933">
    <property type="entry name" value="Glyco_hydro_3"/>
    <property type="match status" value="1"/>
</dbReference>
<evidence type="ECO:0000313" key="8">
    <source>
        <dbReference type="Proteomes" id="UP001596337"/>
    </source>
</evidence>
<comment type="caution">
    <text evidence="7">The sequence shown here is derived from an EMBL/GenBank/DDBJ whole genome shotgun (WGS) entry which is preliminary data.</text>
</comment>
<dbReference type="EMBL" id="JBHSXX010000001">
    <property type="protein sequence ID" value="MFC6870572.1"/>
    <property type="molecule type" value="Genomic_DNA"/>
</dbReference>
<comment type="catalytic activity">
    <reaction evidence="1">
        <text>Hydrolysis of terminal non-reducing N-acetyl-D-hexosamine residues in N-acetyl-beta-D-hexosaminides.</text>
        <dbReference type="EC" id="3.2.1.52"/>
    </reaction>
</comment>
<dbReference type="InterPro" id="IPR036962">
    <property type="entry name" value="Glyco_hydro_3_N_sf"/>
</dbReference>
<dbReference type="Proteomes" id="UP001596337">
    <property type="component" value="Unassembled WGS sequence"/>
</dbReference>
<keyword evidence="4 7" id="KW-0378">Hydrolase</keyword>
<proteinExistence type="inferred from homology"/>
<dbReference type="GO" id="GO:0016798">
    <property type="term" value="F:hydrolase activity, acting on glycosyl bonds"/>
    <property type="evidence" value="ECO:0007669"/>
    <property type="project" value="UniProtKB-KW"/>
</dbReference>
<sequence length="523" mass="54345">MRSSESQGLNGKLAESASRGWVDRQLGALTPRQKLAQRLVALPGITNDGRPDQATRAALAAGLGVLHGLTGVSVSGAARYHVEVAETGAERALPPTLVAANLESGIGYTLGDGGTHFPYPRGIGHSDDADLARRLAEDAGREARLVGFHWTFSPCIDVLTERDDPILGVRAFGVDPRRTGVLGAAQVRGYQDGGLLATAKHFPGHGDSPTDTHAALATLPRRPEAHERVHMPPFEEAVAAGVASVMVAHVALPGLGVDGPASLSPVVNRTWLRGELAYEGVIVTDSLRMGAIARSVGTADAAVAALAAGADVANVKCSADEIPAVLDALEEALWAGVLDHEELDRSVERLLRARARLGLHRGHGIDLERCAELDAGEPWRQEGLARTVSTWSRPHLPGPAVVVGDSSLARLVAERLSSRGKQVLYEPAPVDTGSLSSVARKHPDATIVAVTCPLPAEGGRDSAAFACTVHSLRAEGRPVVAVVNSAVPAAELRVGGPAVSVPAVDAFGVVSRASVAAVVEALR</sequence>
<dbReference type="InterPro" id="IPR050226">
    <property type="entry name" value="NagZ_Beta-hexosaminidase"/>
</dbReference>
<evidence type="ECO:0000313" key="7">
    <source>
        <dbReference type="EMBL" id="MFC6870572.1"/>
    </source>
</evidence>
<gene>
    <name evidence="7" type="ORF">ACFQGD_25910</name>
</gene>
<accession>A0ABW2C7T4</accession>
<evidence type="ECO:0000259" key="6">
    <source>
        <dbReference type="Pfam" id="PF00933"/>
    </source>
</evidence>
<dbReference type="Gene3D" id="3.20.20.300">
    <property type="entry name" value="Glycoside hydrolase, family 3, N-terminal domain"/>
    <property type="match status" value="1"/>
</dbReference>
<keyword evidence="5 7" id="KW-0326">Glycosidase</keyword>
<keyword evidence="8" id="KW-1185">Reference proteome</keyword>
<protein>
    <recommendedName>
        <fullName evidence="3">beta-N-acetylhexosaminidase</fullName>
        <ecNumber evidence="3">3.2.1.52</ecNumber>
    </recommendedName>
</protein>
<dbReference type="SUPFAM" id="SSF51445">
    <property type="entry name" value="(Trans)glycosidases"/>
    <property type="match status" value="1"/>
</dbReference>
<organism evidence="7 8">
    <name type="scientific">Haloechinothrix salitolerans</name>
    <dbReference type="NCBI Taxonomy" id="926830"/>
    <lineage>
        <taxon>Bacteria</taxon>
        <taxon>Bacillati</taxon>
        <taxon>Actinomycetota</taxon>
        <taxon>Actinomycetes</taxon>
        <taxon>Pseudonocardiales</taxon>
        <taxon>Pseudonocardiaceae</taxon>
        <taxon>Haloechinothrix</taxon>
    </lineage>
</organism>